<keyword evidence="2" id="KW-1185">Reference proteome</keyword>
<dbReference type="EMBL" id="JADBEM010000001">
    <property type="protein sequence ID" value="MBE1605727.1"/>
    <property type="molecule type" value="Genomic_DNA"/>
</dbReference>
<evidence type="ECO:0000313" key="2">
    <source>
        <dbReference type="Proteomes" id="UP000638648"/>
    </source>
</evidence>
<sequence length="143" mass="15299">MRRLTAATPVTPTRPPAAATYQRRLLRLALNCIIDPRFRKLQTAKGYGTLSDSLKESRLIDESGLIFATTKIVAAQFEPLITGRSSTFGVNATPPGPLNTHGRIRASGIVVQMADSSAGRLYLCPHTDGRAQPVTAKPTAGKA</sequence>
<accession>A0A927MYM6</accession>
<proteinExistence type="predicted"/>
<dbReference type="RefSeq" id="WP_192749991.1">
    <property type="nucleotide sequence ID" value="NZ_BAABJL010000034.1"/>
</dbReference>
<comment type="caution">
    <text evidence="1">The sequence shown here is derived from an EMBL/GenBank/DDBJ whole genome shotgun (WGS) entry which is preliminary data.</text>
</comment>
<gene>
    <name evidence="1" type="ORF">HEB94_002575</name>
</gene>
<dbReference type="Proteomes" id="UP000638648">
    <property type="component" value="Unassembled WGS sequence"/>
</dbReference>
<reference evidence="1" key="1">
    <citation type="submission" date="2020-10" db="EMBL/GenBank/DDBJ databases">
        <title>Sequencing the genomes of 1000 actinobacteria strains.</title>
        <authorList>
            <person name="Klenk H.-P."/>
        </authorList>
    </citation>
    <scope>NUCLEOTIDE SEQUENCE</scope>
    <source>
        <strain evidence="1">DSM 45354</strain>
    </source>
</reference>
<protein>
    <submittedName>
        <fullName evidence="1">Uncharacterized protein</fullName>
    </submittedName>
</protein>
<name>A0A927MYM6_9ACTN</name>
<dbReference type="AlphaFoldDB" id="A0A927MYM6"/>
<evidence type="ECO:0000313" key="1">
    <source>
        <dbReference type="EMBL" id="MBE1605727.1"/>
    </source>
</evidence>
<organism evidence="1 2">
    <name type="scientific">Actinopolymorpha pittospori</name>
    <dbReference type="NCBI Taxonomy" id="648752"/>
    <lineage>
        <taxon>Bacteria</taxon>
        <taxon>Bacillati</taxon>
        <taxon>Actinomycetota</taxon>
        <taxon>Actinomycetes</taxon>
        <taxon>Propionibacteriales</taxon>
        <taxon>Actinopolymorphaceae</taxon>
        <taxon>Actinopolymorpha</taxon>
    </lineage>
</organism>